<keyword evidence="2" id="KW-1185">Reference proteome</keyword>
<dbReference type="Proteomes" id="UP001172386">
    <property type="component" value="Unassembled WGS sequence"/>
</dbReference>
<proteinExistence type="predicted"/>
<accession>A0ACC3AKY9</accession>
<gene>
    <name evidence="1" type="ORF">H2198_000001</name>
</gene>
<sequence>MSTLDLDISSTQPVFSYPFQNIPLELSNGNDNRLSAFTFTYNYRKQVVPNGDITGVGAATRCYYNDTILSVRLYSTNEGAGGNVTAPPNSTTTSSGVGIENWPYAVEYMETITEGPECFKYVNGQETERVSVAAGDGSCACSYRNYGLS</sequence>
<dbReference type="EMBL" id="JAPDRQ010000001">
    <property type="protein sequence ID" value="KAJ9664655.1"/>
    <property type="molecule type" value="Genomic_DNA"/>
</dbReference>
<evidence type="ECO:0000313" key="2">
    <source>
        <dbReference type="Proteomes" id="UP001172386"/>
    </source>
</evidence>
<reference evidence="1" key="1">
    <citation type="submission" date="2022-10" db="EMBL/GenBank/DDBJ databases">
        <title>Culturing micro-colonial fungi from biological soil crusts in the Mojave desert and describing Neophaeococcomyces mojavensis, and introducing the new genera and species Taxawa tesnikishii.</title>
        <authorList>
            <person name="Kurbessoian T."/>
            <person name="Stajich J.E."/>
        </authorList>
    </citation>
    <scope>NUCLEOTIDE SEQUENCE</scope>
    <source>
        <strain evidence="1">JES_112</strain>
    </source>
</reference>
<protein>
    <submittedName>
        <fullName evidence="1">Uncharacterized protein</fullName>
    </submittedName>
</protein>
<organism evidence="1 2">
    <name type="scientific">Neophaeococcomyces mojaviensis</name>
    <dbReference type="NCBI Taxonomy" id="3383035"/>
    <lineage>
        <taxon>Eukaryota</taxon>
        <taxon>Fungi</taxon>
        <taxon>Dikarya</taxon>
        <taxon>Ascomycota</taxon>
        <taxon>Pezizomycotina</taxon>
        <taxon>Eurotiomycetes</taxon>
        <taxon>Chaetothyriomycetidae</taxon>
        <taxon>Chaetothyriales</taxon>
        <taxon>Chaetothyriales incertae sedis</taxon>
        <taxon>Neophaeococcomyces</taxon>
    </lineage>
</organism>
<comment type="caution">
    <text evidence="1">The sequence shown here is derived from an EMBL/GenBank/DDBJ whole genome shotgun (WGS) entry which is preliminary data.</text>
</comment>
<name>A0ACC3AKY9_9EURO</name>
<evidence type="ECO:0000313" key="1">
    <source>
        <dbReference type="EMBL" id="KAJ9664655.1"/>
    </source>
</evidence>